<evidence type="ECO:0000313" key="1">
    <source>
        <dbReference type="EMBL" id="KAI8434400.1"/>
    </source>
</evidence>
<comment type="caution">
    <text evidence="1">The sequence shown here is derived from an EMBL/GenBank/DDBJ whole genome shotgun (WGS) entry which is preliminary data.</text>
</comment>
<protein>
    <submittedName>
        <fullName evidence="1">Uncharacterized protein</fullName>
    </submittedName>
</protein>
<name>A0ACC0KDR7_CHOFU</name>
<sequence>MLFFSWLEGYSIIEPSRDMTSDRAAHRPDDSAMHISDRDTPPYTCDPTPLRHTHGYNGDMKGRHINSGDEDDLDISTRGTWSSGEASPGLSDEECCGGGAGETPAALLARVRALGRRGLHAEYEDIRARAMPGTFHHAKLPANLAKNRYTDVLCFDHSRVLLSRADPEDPASDYINANYVDGYKQKNAFICTQGPLPKTFGDFWRMVWEQGTLVVVMTTRTVERGRVKCGQYFPATRDARQVHGGFAVTAEGVEQEEDYTVSHLLLTDLRTEQTRRIWHGQYTRWPDYGVPARRRGARAPLPASRAPRPAARQTRSPLTTSIEEMERCYSNPTPHGLGDAWAGHSRGPPIVVHCSAGIGRTGAF</sequence>
<accession>A0ACC0KDR7</accession>
<reference evidence="1 2" key="1">
    <citation type="journal article" date="2022" name="Genome Biol. Evol.">
        <title>The Spruce Budworm Genome: Reconstructing the Evolutionary History of Antifreeze Proteins.</title>
        <authorList>
            <person name="Beliveau C."/>
            <person name="Gagne P."/>
            <person name="Picq S."/>
            <person name="Vernygora O."/>
            <person name="Keeling C.I."/>
            <person name="Pinkney K."/>
            <person name="Doucet D."/>
            <person name="Wen F."/>
            <person name="Johnston J.S."/>
            <person name="Maaroufi H."/>
            <person name="Boyle B."/>
            <person name="Laroche J."/>
            <person name="Dewar K."/>
            <person name="Juretic N."/>
            <person name="Blackburn G."/>
            <person name="Nisole A."/>
            <person name="Brunet B."/>
            <person name="Brandao M."/>
            <person name="Lumley L."/>
            <person name="Duan J."/>
            <person name="Quan G."/>
            <person name="Lucarotti C.J."/>
            <person name="Roe A.D."/>
            <person name="Sperling F.A.H."/>
            <person name="Levesque R.C."/>
            <person name="Cusson M."/>
        </authorList>
    </citation>
    <scope>NUCLEOTIDE SEQUENCE [LARGE SCALE GENOMIC DNA]</scope>
    <source>
        <strain evidence="1">Glfc:IPQL:Cfum</strain>
    </source>
</reference>
<proteinExistence type="predicted"/>
<keyword evidence="2" id="KW-1185">Reference proteome</keyword>
<dbReference type="Proteomes" id="UP001064048">
    <property type="component" value="Chromosome 21"/>
</dbReference>
<dbReference type="EMBL" id="CM046121">
    <property type="protein sequence ID" value="KAI8434400.1"/>
    <property type="molecule type" value="Genomic_DNA"/>
</dbReference>
<evidence type="ECO:0000313" key="2">
    <source>
        <dbReference type="Proteomes" id="UP001064048"/>
    </source>
</evidence>
<organism evidence="1 2">
    <name type="scientific">Choristoneura fumiferana</name>
    <name type="common">Spruce budworm moth</name>
    <name type="synonym">Archips fumiferana</name>
    <dbReference type="NCBI Taxonomy" id="7141"/>
    <lineage>
        <taxon>Eukaryota</taxon>
        <taxon>Metazoa</taxon>
        <taxon>Ecdysozoa</taxon>
        <taxon>Arthropoda</taxon>
        <taxon>Hexapoda</taxon>
        <taxon>Insecta</taxon>
        <taxon>Pterygota</taxon>
        <taxon>Neoptera</taxon>
        <taxon>Endopterygota</taxon>
        <taxon>Lepidoptera</taxon>
        <taxon>Glossata</taxon>
        <taxon>Ditrysia</taxon>
        <taxon>Tortricoidea</taxon>
        <taxon>Tortricidae</taxon>
        <taxon>Tortricinae</taxon>
        <taxon>Choristoneura</taxon>
    </lineage>
</organism>
<gene>
    <name evidence="1" type="ORF">MSG28_012438</name>
</gene>